<feature type="region of interest" description="Disordered" evidence="1">
    <location>
        <begin position="286"/>
        <end position="322"/>
    </location>
</feature>
<proteinExistence type="predicted"/>
<evidence type="ECO:0000313" key="3">
    <source>
        <dbReference type="Proteomes" id="UP000800041"/>
    </source>
</evidence>
<accession>A0A6G1GRU7</accession>
<feature type="region of interest" description="Disordered" evidence="1">
    <location>
        <begin position="488"/>
        <end position="563"/>
    </location>
</feature>
<dbReference type="Proteomes" id="UP000800041">
    <property type="component" value="Unassembled WGS sequence"/>
</dbReference>
<sequence>MSNQDNFVEYQVPPPANLDSEEHLISLADKGAVVAVIPGPKPCTGFYCVEAYFDSNSKLICIVRSRDLQRKKLTKFRTKKGMEPVSLGTIEQSYRGHFVGLFKNMSKLEIERYLHENQRYTPRRNKKNKISKQRKCSTGISRKIVKQSKRDDTGARVPALEDTEADNGRNGHYSLRKVHQRSMIDVDKGYEGLEDSEVSEESEIDEFADNEVYRESGIDGSATQSHAAASGSSGAPGSVREGKRPAQSEEEVAHGSKKTKITQQEIITVTSHDGVSVVNPHYRGFYSSRPSTSRPNPFTSINDAPTQHEANRAYPGQSSDSLHQVTTSAREIRDRQTASQLAARYAPSAVASAGGFNPPSVAAGLTQTTSSSLPAATDDHTQTAMDTSTPDLTTNRPRRPSAVHAYLREEPTTMSVPNSHVHSAVQQAPTKSSAAKATVRKTFPAKVPSSNSSSSNHPTTTVDSSIMITPTPSATIETPTVVNVAPTPAMDAPAAMNPPPNSNPNPTASNTSSSGLGTTTPHANPNSANQGLANTHPASLTPSDQTITNIPPPTTSPTDSKSASTTICFRFDVNGMEDGYLPLSLCTSVSSFFRHLANRVGVENTMDGIPYVDVKLYDAEPVPLRARGIRVWWGEEETWGRLKSRLSELKRMTDDGVNIDVPLDVGRRVAS</sequence>
<feature type="compositionally biased region" description="Polar residues" evidence="1">
    <location>
        <begin position="521"/>
        <end position="545"/>
    </location>
</feature>
<protein>
    <submittedName>
        <fullName evidence="2">Uncharacterized protein</fullName>
    </submittedName>
</protein>
<name>A0A6G1GRU7_9PEZI</name>
<feature type="compositionally biased region" description="Low complexity" evidence="1">
    <location>
        <begin position="504"/>
        <end position="520"/>
    </location>
</feature>
<feature type="compositionally biased region" description="Basic and acidic residues" evidence="1">
    <location>
        <begin position="240"/>
        <end position="254"/>
    </location>
</feature>
<dbReference type="EMBL" id="ML977173">
    <property type="protein sequence ID" value="KAF1983673.1"/>
    <property type="molecule type" value="Genomic_DNA"/>
</dbReference>
<evidence type="ECO:0000313" key="2">
    <source>
        <dbReference type="EMBL" id="KAF1983673.1"/>
    </source>
</evidence>
<feature type="compositionally biased region" description="Polar residues" evidence="1">
    <location>
        <begin position="288"/>
        <end position="305"/>
    </location>
</feature>
<keyword evidence="3" id="KW-1185">Reference proteome</keyword>
<feature type="region of interest" description="Disordered" evidence="1">
    <location>
        <begin position="426"/>
        <end position="466"/>
    </location>
</feature>
<gene>
    <name evidence="2" type="ORF">K402DRAFT_456404</name>
</gene>
<feature type="compositionally biased region" description="Polar residues" evidence="1">
    <location>
        <begin position="426"/>
        <end position="435"/>
    </location>
</feature>
<feature type="region of interest" description="Disordered" evidence="1">
    <location>
        <begin position="361"/>
        <end position="398"/>
    </location>
</feature>
<organism evidence="2 3">
    <name type="scientific">Aulographum hederae CBS 113979</name>
    <dbReference type="NCBI Taxonomy" id="1176131"/>
    <lineage>
        <taxon>Eukaryota</taxon>
        <taxon>Fungi</taxon>
        <taxon>Dikarya</taxon>
        <taxon>Ascomycota</taxon>
        <taxon>Pezizomycotina</taxon>
        <taxon>Dothideomycetes</taxon>
        <taxon>Pleosporomycetidae</taxon>
        <taxon>Aulographales</taxon>
        <taxon>Aulographaceae</taxon>
    </lineage>
</organism>
<dbReference type="AlphaFoldDB" id="A0A6G1GRU7"/>
<feature type="compositionally biased region" description="Polar residues" evidence="1">
    <location>
        <begin position="457"/>
        <end position="466"/>
    </location>
</feature>
<feature type="compositionally biased region" description="Polar residues" evidence="1">
    <location>
        <begin position="382"/>
        <end position="395"/>
    </location>
</feature>
<feature type="region of interest" description="Disordered" evidence="1">
    <location>
        <begin position="219"/>
        <end position="261"/>
    </location>
</feature>
<feature type="compositionally biased region" description="Low complexity" evidence="1">
    <location>
        <begin position="220"/>
        <end position="238"/>
    </location>
</feature>
<feature type="region of interest" description="Disordered" evidence="1">
    <location>
        <begin position="144"/>
        <end position="171"/>
    </location>
</feature>
<feature type="compositionally biased region" description="Polar residues" evidence="1">
    <location>
        <begin position="365"/>
        <end position="374"/>
    </location>
</feature>
<evidence type="ECO:0000256" key="1">
    <source>
        <dbReference type="SAM" id="MobiDB-lite"/>
    </source>
</evidence>
<reference evidence="2" key="1">
    <citation type="journal article" date="2020" name="Stud. Mycol.">
        <title>101 Dothideomycetes genomes: a test case for predicting lifestyles and emergence of pathogens.</title>
        <authorList>
            <person name="Haridas S."/>
            <person name="Albert R."/>
            <person name="Binder M."/>
            <person name="Bloem J."/>
            <person name="Labutti K."/>
            <person name="Salamov A."/>
            <person name="Andreopoulos B."/>
            <person name="Baker S."/>
            <person name="Barry K."/>
            <person name="Bills G."/>
            <person name="Bluhm B."/>
            <person name="Cannon C."/>
            <person name="Castanera R."/>
            <person name="Culley D."/>
            <person name="Daum C."/>
            <person name="Ezra D."/>
            <person name="Gonzalez J."/>
            <person name="Henrissat B."/>
            <person name="Kuo A."/>
            <person name="Liang C."/>
            <person name="Lipzen A."/>
            <person name="Lutzoni F."/>
            <person name="Magnuson J."/>
            <person name="Mondo S."/>
            <person name="Nolan M."/>
            <person name="Ohm R."/>
            <person name="Pangilinan J."/>
            <person name="Park H.-J."/>
            <person name="Ramirez L."/>
            <person name="Alfaro M."/>
            <person name="Sun H."/>
            <person name="Tritt A."/>
            <person name="Yoshinaga Y."/>
            <person name="Zwiers L.-H."/>
            <person name="Turgeon B."/>
            <person name="Goodwin S."/>
            <person name="Spatafora J."/>
            <person name="Crous P."/>
            <person name="Grigoriev I."/>
        </authorList>
    </citation>
    <scope>NUCLEOTIDE SEQUENCE</scope>
    <source>
        <strain evidence="2">CBS 113979</strain>
    </source>
</reference>